<name>A0AAD9D7L4_9STRA</name>
<protein>
    <recommendedName>
        <fullName evidence="1">WRKY19-like zinc finger domain-containing protein</fullName>
    </recommendedName>
</protein>
<accession>A0AAD9D7L4</accession>
<organism evidence="2 3">
    <name type="scientific">Skeletonema marinoi</name>
    <dbReference type="NCBI Taxonomy" id="267567"/>
    <lineage>
        <taxon>Eukaryota</taxon>
        <taxon>Sar</taxon>
        <taxon>Stramenopiles</taxon>
        <taxon>Ochrophyta</taxon>
        <taxon>Bacillariophyta</taxon>
        <taxon>Coscinodiscophyceae</taxon>
        <taxon>Thalassiosirophycidae</taxon>
        <taxon>Thalassiosirales</taxon>
        <taxon>Skeletonemataceae</taxon>
        <taxon>Skeletonema</taxon>
        <taxon>Skeletonema marinoi-dohrnii complex</taxon>
    </lineage>
</organism>
<gene>
    <name evidence="2" type="ORF">QTG54_013424</name>
</gene>
<proteinExistence type="predicted"/>
<dbReference type="EMBL" id="JATAAI010000032">
    <property type="protein sequence ID" value="KAK1735718.1"/>
    <property type="molecule type" value="Genomic_DNA"/>
</dbReference>
<evidence type="ECO:0000313" key="3">
    <source>
        <dbReference type="Proteomes" id="UP001224775"/>
    </source>
</evidence>
<sequence>MVRRSNDAAVKDAQIMLIQEEHGAKRKRCNSDGCTNNVVNGGVCKRHGAKVEYKRCNSEGCTNVSVKGGVCVKHGANLKRCRSKGCTNYAQKGGVCIKHGQRLRSKNVAAKDAQIKPSVEECVKGMQRRMH</sequence>
<dbReference type="Pfam" id="PF24906">
    <property type="entry name" value="Zf_WRKY19"/>
    <property type="match status" value="1"/>
</dbReference>
<dbReference type="PANTHER" id="PTHR31827">
    <property type="entry name" value="EMB|CAB89363.1"/>
    <property type="match status" value="1"/>
</dbReference>
<dbReference type="PANTHER" id="PTHR31827:SF1">
    <property type="entry name" value="EMB|CAB89363.1"/>
    <property type="match status" value="1"/>
</dbReference>
<reference evidence="2" key="1">
    <citation type="submission" date="2023-06" db="EMBL/GenBank/DDBJ databases">
        <title>Survivors Of The Sea: Transcriptome response of Skeletonema marinoi to long-term dormancy.</title>
        <authorList>
            <person name="Pinder M.I.M."/>
            <person name="Kourtchenko O."/>
            <person name="Robertson E.K."/>
            <person name="Larsson T."/>
            <person name="Maumus F."/>
            <person name="Osuna-Cruz C.M."/>
            <person name="Vancaester E."/>
            <person name="Stenow R."/>
            <person name="Vandepoele K."/>
            <person name="Ploug H."/>
            <person name="Bruchert V."/>
            <person name="Godhe A."/>
            <person name="Topel M."/>
        </authorList>
    </citation>
    <scope>NUCLEOTIDE SEQUENCE</scope>
    <source>
        <strain evidence="2">R05AC</strain>
    </source>
</reference>
<dbReference type="Proteomes" id="UP001224775">
    <property type="component" value="Unassembled WGS sequence"/>
</dbReference>
<comment type="caution">
    <text evidence="2">The sequence shown here is derived from an EMBL/GenBank/DDBJ whole genome shotgun (WGS) entry which is preliminary data.</text>
</comment>
<keyword evidence="3" id="KW-1185">Reference proteome</keyword>
<feature type="domain" description="WRKY19-like zinc finger" evidence="1">
    <location>
        <begin position="79"/>
        <end position="101"/>
    </location>
</feature>
<evidence type="ECO:0000259" key="1">
    <source>
        <dbReference type="Pfam" id="PF24906"/>
    </source>
</evidence>
<dbReference type="InterPro" id="IPR056866">
    <property type="entry name" value="Znf_WRKY19"/>
</dbReference>
<evidence type="ECO:0000313" key="2">
    <source>
        <dbReference type="EMBL" id="KAK1735718.1"/>
    </source>
</evidence>
<dbReference type="AlphaFoldDB" id="A0AAD9D7L4"/>